<dbReference type="NCBIfam" id="TIGR00741">
    <property type="entry name" value="yfiA"/>
    <property type="match status" value="1"/>
</dbReference>
<gene>
    <name evidence="2" type="ORF">DES45_102565</name>
</gene>
<evidence type="ECO:0000313" key="2">
    <source>
        <dbReference type="EMBL" id="RDI61170.1"/>
    </source>
</evidence>
<name>A0A370HS98_9HYPH</name>
<sequence>MDLEGLQNAITIESSSVDLSDAFREHAQQGITRVAGKYFGHLNTASVHVGREGIYFRCTVNIQMGALKMMSAEAQDKDCYLAFKIALEKVEKQLRRAKRELREDKAVRLDKDLTIREGMRPEPSA</sequence>
<keyword evidence="1" id="KW-0175">Coiled coil</keyword>
<feature type="coiled-coil region" evidence="1">
    <location>
        <begin position="80"/>
        <end position="107"/>
    </location>
</feature>
<reference evidence="2 3" key="1">
    <citation type="submission" date="2018-07" db="EMBL/GenBank/DDBJ databases">
        <title>Genomic Encyclopedia of Type Strains, Phase IV (KMG-IV): sequencing the most valuable type-strain genomes for metagenomic binning, comparative biology and taxonomic classification.</title>
        <authorList>
            <person name="Goeker M."/>
        </authorList>
    </citation>
    <scope>NUCLEOTIDE SEQUENCE [LARGE SCALE GENOMIC DNA]</scope>
    <source>
        <strain evidence="2 3">DSM 14364</strain>
    </source>
</reference>
<dbReference type="RefSeq" id="WP_114769331.1">
    <property type="nucleotide sequence ID" value="NZ_QQBB01000002.1"/>
</dbReference>
<evidence type="ECO:0000256" key="1">
    <source>
        <dbReference type="SAM" id="Coils"/>
    </source>
</evidence>
<dbReference type="AlphaFoldDB" id="A0A370HS98"/>
<dbReference type="OrthoDB" id="8018648at2"/>
<dbReference type="Gene3D" id="3.30.160.100">
    <property type="entry name" value="Ribosome hibernation promotion factor-like"/>
    <property type="match status" value="1"/>
</dbReference>
<comment type="caution">
    <text evidence="2">The sequence shown here is derived from an EMBL/GenBank/DDBJ whole genome shotgun (WGS) entry which is preliminary data.</text>
</comment>
<evidence type="ECO:0000313" key="3">
    <source>
        <dbReference type="Proteomes" id="UP000254925"/>
    </source>
</evidence>
<dbReference type="EMBL" id="QQBB01000002">
    <property type="protein sequence ID" value="RDI61170.1"/>
    <property type="molecule type" value="Genomic_DNA"/>
</dbReference>
<dbReference type="InterPro" id="IPR036567">
    <property type="entry name" value="RHF-like"/>
</dbReference>
<protein>
    <submittedName>
        <fullName evidence="2">Ribosomal subunit interface protein</fullName>
    </submittedName>
</protein>
<accession>A0A370HS98</accession>
<dbReference type="Pfam" id="PF02482">
    <property type="entry name" value="Ribosomal_S30AE"/>
    <property type="match status" value="1"/>
</dbReference>
<dbReference type="SUPFAM" id="SSF69754">
    <property type="entry name" value="Ribosome binding protein Y (YfiA homologue)"/>
    <property type="match status" value="1"/>
</dbReference>
<dbReference type="Proteomes" id="UP000254925">
    <property type="component" value="Unassembled WGS sequence"/>
</dbReference>
<organism evidence="2 3">
    <name type="scientific">Microvirga subterranea</name>
    <dbReference type="NCBI Taxonomy" id="186651"/>
    <lineage>
        <taxon>Bacteria</taxon>
        <taxon>Pseudomonadati</taxon>
        <taxon>Pseudomonadota</taxon>
        <taxon>Alphaproteobacteria</taxon>
        <taxon>Hyphomicrobiales</taxon>
        <taxon>Methylobacteriaceae</taxon>
        <taxon>Microvirga</taxon>
    </lineage>
</organism>
<proteinExistence type="predicted"/>
<dbReference type="CDD" id="cd00552">
    <property type="entry name" value="RaiA"/>
    <property type="match status" value="1"/>
</dbReference>
<keyword evidence="3" id="KW-1185">Reference proteome</keyword>
<dbReference type="InterPro" id="IPR003489">
    <property type="entry name" value="RHF/RaiA"/>
</dbReference>